<dbReference type="Gene3D" id="2.40.50.140">
    <property type="entry name" value="Nucleic acid-binding proteins"/>
    <property type="match status" value="1"/>
</dbReference>
<dbReference type="GO" id="GO:0006260">
    <property type="term" value="P:DNA replication"/>
    <property type="evidence" value="ECO:0007669"/>
    <property type="project" value="UniProtKB-KW"/>
</dbReference>
<keyword evidence="2" id="KW-0235">DNA replication</keyword>
<dbReference type="SUPFAM" id="SSF56091">
    <property type="entry name" value="DNA ligase/mRNA capping enzyme, catalytic domain"/>
    <property type="match status" value="1"/>
</dbReference>
<protein>
    <submittedName>
        <fullName evidence="7">DNA ligase</fullName>
        <ecNumber evidence="7">6.5.1.1</ecNumber>
    </submittedName>
</protein>
<evidence type="ECO:0000256" key="2">
    <source>
        <dbReference type="ARBA" id="ARBA00022705"/>
    </source>
</evidence>
<dbReference type="AlphaFoldDB" id="A1KA91"/>
<keyword evidence="5" id="KW-0732">Signal</keyword>
<dbReference type="Gene3D" id="3.30.470.30">
    <property type="entry name" value="DNA ligase/mRNA capping enzyme"/>
    <property type="match status" value="1"/>
</dbReference>
<dbReference type="eggNOG" id="COG1793">
    <property type="taxonomic scope" value="Bacteria"/>
</dbReference>
<evidence type="ECO:0000313" key="8">
    <source>
        <dbReference type="Proteomes" id="UP000002588"/>
    </source>
</evidence>
<dbReference type="EMBL" id="AM406670">
    <property type="protein sequence ID" value="CAL95747.1"/>
    <property type="molecule type" value="Genomic_DNA"/>
</dbReference>
<dbReference type="PANTHER" id="PTHR47810">
    <property type="entry name" value="DNA LIGASE"/>
    <property type="match status" value="1"/>
</dbReference>
<dbReference type="PROSITE" id="PS51257">
    <property type="entry name" value="PROKAR_LIPOPROTEIN"/>
    <property type="match status" value="1"/>
</dbReference>
<dbReference type="InterPro" id="IPR029319">
    <property type="entry name" value="DNA_ligase_OB"/>
</dbReference>
<dbReference type="PANTHER" id="PTHR47810:SF1">
    <property type="entry name" value="DNA LIGASE B"/>
    <property type="match status" value="1"/>
</dbReference>
<evidence type="ECO:0000259" key="6">
    <source>
        <dbReference type="Pfam" id="PF14743"/>
    </source>
</evidence>
<evidence type="ECO:0000313" key="7">
    <source>
        <dbReference type="EMBL" id="CAL95747.1"/>
    </source>
</evidence>
<sequence>MNSRPPFALSLLAAACVALALLSVLPANAIEPAAAERAPAVVPPALMLAGRYRDDIDPAAYLVSEKLDGVRAYWDGTALRFRSGQPIEAPGWFVAALPRRPLDGELWLGRGRFEALSGLVRRQQPDDAGWRAVRYMVFELPAAAGPFAAREAELRRIVAAAGVPWLQAVAQSRVRDRAELQARLAATVKAGGEGLMLHRADAAWRPGRVDTLLKLTPWLDDEARVVGYVAGKGRLAGVVGALEVEAADGRRFRLGSGLDDAQRRAPPPVGSLVTYRYRELTGKGLPRFPRFLRVRELP</sequence>
<dbReference type="CDD" id="cd08041">
    <property type="entry name" value="OBF_kDNA_ligase_like"/>
    <property type="match status" value="1"/>
</dbReference>
<gene>
    <name evidence="7" type="primary">dnaL</name>
    <name evidence="7" type="ordered locus">azo3130</name>
</gene>
<organism evidence="7 8">
    <name type="scientific">Azoarcus sp. (strain BH72)</name>
    <dbReference type="NCBI Taxonomy" id="418699"/>
    <lineage>
        <taxon>Bacteria</taxon>
        <taxon>Pseudomonadati</taxon>
        <taxon>Pseudomonadota</taxon>
        <taxon>Betaproteobacteria</taxon>
        <taxon>Rhodocyclales</taxon>
        <taxon>Zoogloeaceae</taxon>
        <taxon>Azoarcus</taxon>
    </lineage>
</organism>
<dbReference type="InterPro" id="IPR012340">
    <property type="entry name" value="NA-bd_OB-fold"/>
</dbReference>
<dbReference type="Gene3D" id="3.30.1490.70">
    <property type="match status" value="1"/>
</dbReference>
<proteinExistence type="predicted"/>
<dbReference type="Pfam" id="PF14743">
    <property type="entry name" value="DNA_ligase_OB_2"/>
    <property type="match status" value="1"/>
</dbReference>
<dbReference type="GO" id="GO:0003910">
    <property type="term" value="F:DNA ligase (ATP) activity"/>
    <property type="evidence" value="ECO:0007669"/>
    <property type="project" value="UniProtKB-EC"/>
</dbReference>
<feature type="signal peptide" evidence="5">
    <location>
        <begin position="1"/>
        <end position="29"/>
    </location>
</feature>
<evidence type="ECO:0000256" key="5">
    <source>
        <dbReference type="SAM" id="SignalP"/>
    </source>
</evidence>
<keyword evidence="3" id="KW-0227">DNA damage</keyword>
<dbReference type="SUPFAM" id="SSF50249">
    <property type="entry name" value="Nucleic acid-binding proteins"/>
    <property type="match status" value="1"/>
</dbReference>
<dbReference type="CDD" id="cd07896">
    <property type="entry name" value="Adenylation_kDNA_ligase_like"/>
    <property type="match status" value="1"/>
</dbReference>
<keyword evidence="4" id="KW-0234">DNA repair</keyword>
<name>A1KA91_AZOSB</name>
<dbReference type="STRING" id="62928.azo3130"/>
<dbReference type="EC" id="6.5.1.1" evidence="7"/>
<keyword evidence="1 7" id="KW-0436">Ligase</keyword>
<accession>A1KA91</accession>
<dbReference type="HOGENOM" id="CLU_021047_0_0_4"/>
<evidence type="ECO:0000256" key="4">
    <source>
        <dbReference type="ARBA" id="ARBA00023204"/>
    </source>
</evidence>
<evidence type="ECO:0000256" key="3">
    <source>
        <dbReference type="ARBA" id="ARBA00022763"/>
    </source>
</evidence>
<keyword evidence="8" id="KW-1185">Reference proteome</keyword>
<dbReference type="GO" id="GO:0006281">
    <property type="term" value="P:DNA repair"/>
    <property type="evidence" value="ECO:0007669"/>
    <property type="project" value="UniProtKB-KW"/>
</dbReference>
<feature type="domain" description="DNA ligase OB-like" evidence="6">
    <location>
        <begin position="231"/>
        <end position="295"/>
    </location>
</feature>
<feature type="chain" id="PRO_5002635686" evidence="5">
    <location>
        <begin position="30"/>
        <end position="298"/>
    </location>
</feature>
<dbReference type="InterPro" id="IPR050326">
    <property type="entry name" value="NAD_dep_DNA_ligaseB"/>
</dbReference>
<dbReference type="KEGG" id="azo:azo3130"/>
<dbReference type="NCBIfam" id="NF006592">
    <property type="entry name" value="PRK09125.1"/>
    <property type="match status" value="1"/>
</dbReference>
<evidence type="ECO:0000256" key="1">
    <source>
        <dbReference type="ARBA" id="ARBA00022598"/>
    </source>
</evidence>
<dbReference type="RefSeq" id="WP_011766855.1">
    <property type="nucleotide sequence ID" value="NC_008702.1"/>
</dbReference>
<dbReference type="Proteomes" id="UP000002588">
    <property type="component" value="Chromosome"/>
</dbReference>
<reference evidence="7 8" key="1">
    <citation type="journal article" date="2006" name="Nat. Biotechnol.">
        <title>Complete genome of the mutualistic, N2-fixing grass endophyte Azoarcus sp. strain BH72.</title>
        <authorList>
            <person name="Krause A."/>
            <person name="Ramakumar A."/>
            <person name="Bartels D."/>
            <person name="Battistoni F."/>
            <person name="Bekel T."/>
            <person name="Boch J."/>
            <person name="Boehm M."/>
            <person name="Friedrich F."/>
            <person name="Hurek T."/>
            <person name="Krause L."/>
            <person name="Linke B."/>
            <person name="McHardy A.C."/>
            <person name="Sarkar A."/>
            <person name="Schneiker S."/>
            <person name="Syed A.A."/>
            <person name="Thauer R."/>
            <person name="Vorhoelter F.-J."/>
            <person name="Weidner S."/>
            <person name="Puehler A."/>
            <person name="Reinhold-Hurek B."/>
            <person name="Kaiser O."/>
            <person name="Goesmann A."/>
        </authorList>
    </citation>
    <scope>NUCLEOTIDE SEQUENCE [LARGE SCALE GENOMIC DNA]</scope>
    <source>
        <strain evidence="7 8">BH72</strain>
    </source>
</reference>